<evidence type="ECO:0000313" key="2">
    <source>
        <dbReference type="Proteomes" id="UP000524450"/>
    </source>
</evidence>
<accession>A0A840FZB8</accession>
<name>A0A840FZB8_9BURK</name>
<reference evidence="1 2" key="1">
    <citation type="submission" date="2020-08" db="EMBL/GenBank/DDBJ databases">
        <title>Genomic Encyclopedia of Type Strains, Phase IV (KMG-V): Genome sequencing to study the core and pangenomes of soil and plant-associated prokaryotes.</title>
        <authorList>
            <person name="Whitman W."/>
        </authorList>
    </citation>
    <scope>NUCLEOTIDE SEQUENCE [LARGE SCALE GENOMIC DNA]</scope>
    <source>
        <strain evidence="1 2">34/80</strain>
    </source>
</reference>
<dbReference type="Proteomes" id="UP000524450">
    <property type="component" value="Unassembled WGS sequence"/>
</dbReference>
<sequence>MKVTVIGVERLEGIGKESKKPFAIGKVFAAVKLESSRSETGLTKGSMGTEYRVEPELVKRIEHLDFPVDAELIVEDVMIFGKRETKVLDVRPIGRAAAPVKPLQQAA</sequence>
<evidence type="ECO:0008006" key="3">
    <source>
        <dbReference type="Google" id="ProtNLM"/>
    </source>
</evidence>
<organism evidence="1 2">
    <name type="scientific">Variovorax guangxiensis</name>
    <dbReference type="NCBI Taxonomy" id="1775474"/>
    <lineage>
        <taxon>Bacteria</taxon>
        <taxon>Pseudomonadati</taxon>
        <taxon>Pseudomonadota</taxon>
        <taxon>Betaproteobacteria</taxon>
        <taxon>Burkholderiales</taxon>
        <taxon>Comamonadaceae</taxon>
        <taxon>Variovorax</taxon>
    </lineage>
</organism>
<gene>
    <name evidence="1" type="ORF">GGD71_006417</name>
</gene>
<dbReference type="EMBL" id="JACIFZ010000013">
    <property type="protein sequence ID" value="MBB4225604.1"/>
    <property type="molecule type" value="Genomic_DNA"/>
</dbReference>
<dbReference type="AlphaFoldDB" id="A0A840FZB8"/>
<comment type="caution">
    <text evidence="1">The sequence shown here is derived from an EMBL/GenBank/DDBJ whole genome shotgun (WGS) entry which is preliminary data.</text>
</comment>
<evidence type="ECO:0000313" key="1">
    <source>
        <dbReference type="EMBL" id="MBB4225604.1"/>
    </source>
</evidence>
<proteinExistence type="predicted"/>
<protein>
    <recommendedName>
        <fullName evidence="3">Single-stranded DNA-binding protein</fullName>
    </recommendedName>
</protein>
<dbReference type="RefSeq" id="WP_184642337.1">
    <property type="nucleotide sequence ID" value="NZ_JACIFZ010000013.1"/>
</dbReference>